<organism evidence="3 4">
    <name type="scientific">Collybiopsis luxurians FD-317 M1</name>
    <dbReference type="NCBI Taxonomy" id="944289"/>
    <lineage>
        <taxon>Eukaryota</taxon>
        <taxon>Fungi</taxon>
        <taxon>Dikarya</taxon>
        <taxon>Basidiomycota</taxon>
        <taxon>Agaricomycotina</taxon>
        <taxon>Agaricomycetes</taxon>
        <taxon>Agaricomycetidae</taxon>
        <taxon>Agaricales</taxon>
        <taxon>Marasmiineae</taxon>
        <taxon>Omphalotaceae</taxon>
        <taxon>Collybiopsis</taxon>
        <taxon>Collybiopsis luxurians</taxon>
    </lineage>
</organism>
<feature type="region of interest" description="Disordered" evidence="2">
    <location>
        <begin position="70"/>
        <end position="120"/>
    </location>
</feature>
<accession>A0A0D0C1C5</accession>
<reference evidence="3 4" key="1">
    <citation type="submission" date="2014-04" db="EMBL/GenBank/DDBJ databases">
        <title>Evolutionary Origins and Diversification of the Mycorrhizal Mutualists.</title>
        <authorList>
            <consortium name="DOE Joint Genome Institute"/>
            <consortium name="Mycorrhizal Genomics Consortium"/>
            <person name="Kohler A."/>
            <person name="Kuo A."/>
            <person name="Nagy L.G."/>
            <person name="Floudas D."/>
            <person name="Copeland A."/>
            <person name="Barry K.W."/>
            <person name="Cichocki N."/>
            <person name="Veneault-Fourrey C."/>
            <person name="LaButti K."/>
            <person name="Lindquist E.A."/>
            <person name="Lipzen A."/>
            <person name="Lundell T."/>
            <person name="Morin E."/>
            <person name="Murat C."/>
            <person name="Riley R."/>
            <person name="Ohm R."/>
            <person name="Sun H."/>
            <person name="Tunlid A."/>
            <person name="Henrissat B."/>
            <person name="Grigoriev I.V."/>
            <person name="Hibbett D.S."/>
            <person name="Martin F."/>
        </authorList>
    </citation>
    <scope>NUCLEOTIDE SEQUENCE [LARGE SCALE GENOMIC DNA]</scope>
    <source>
        <strain evidence="3 4">FD-317 M1</strain>
    </source>
</reference>
<dbReference type="EMBL" id="KN834862">
    <property type="protein sequence ID" value="KIK51492.1"/>
    <property type="molecule type" value="Genomic_DNA"/>
</dbReference>
<dbReference type="HOGENOM" id="CLU_953328_0_0_1"/>
<name>A0A0D0C1C5_9AGAR</name>
<keyword evidence="4" id="KW-1185">Reference proteome</keyword>
<dbReference type="OrthoDB" id="3361414at2759"/>
<feature type="compositionally biased region" description="Low complexity" evidence="2">
    <location>
        <begin position="107"/>
        <end position="118"/>
    </location>
</feature>
<feature type="compositionally biased region" description="Polar residues" evidence="2">
    <location>
        <begin position="89"/>
        <end position="106"/>
    </location>
</feature>
<keyword evidence="1" id="KW-0175">Coiled coil</keyword>
<evidence type="ECO:0000313" key="4">
    <source>
        <dbReference type="Proteomes" id="UP000053593"/>
    </source>
</evidence>
<evidence type="ECO:0000256" key="2">
    <source>
        <dbReference type="SAM" id="MobiDB-lite"/>
    </source>
</evidence>
<sequence length="292" mass="31701">MKKKSPTDGTKSSADGMVSILTKALQDSHNRVATLEQELRDATKVKLENTVLRAQILELKVRLAVKNAEDFDSDPGKQSRKKLQDAAAVSTQEEQQGKQSTFSNLTSPMGSPPASSSPYHFLAPLPPGVALNTDGTTYEIATGRPIYLPPPSNVYMQAPFAPGSLYQYHTGSPSSLIPPSWEEPMPSIGAGHSDSGEPNLKDSSLSDTASKNSSGEGSKLRINAAPFVPSKQPQYFPQGEYSRMGNFDTESYTSDYRYYNPDPYGFNPFMDSSQVLPSTPSPPSHHGAVYYI</sequence>
<feature type="coiled-coil region" evidence="1">
    <location>
        <begin position="18"/>
        <end position="45"/>
    </location>
</feature>
<protein>
    <submittedName>
        <fullName evidence="3">Uncharacterized protein</fullName>
    </submittedName>
</protein>
<feature type="region of interest" description="Disordered" evidence="2">
    <location>
        <begin position="171"/>
        <end position="224"/>
    </location>
</feature>
<dbReference type="Proteomes" id="UP000053593">
    <property type="component" value="Unassembled WGS sequence"/>
</dbReference>
<feature type="compositionally biased region" description="Polar residues" evidence="2">
    <location>
        <begin position="201"/>
        <end position="216"/>
    </location>
</feature>
<evidence type="ECO:0000256" key="1">
    <source>
        <dbReference type="SAM" id="Coils"/>
    </source>
</evidence>
<dbReference type="AlphaFoldDB" id="A0A0D0C1C5"/>
<evidence type="ECO:0000313" key="3">
    <source>
        <dbReference type="EMBL" id="KIK51492.1"/>
    </source>
</evidence>
<proteinExistence type="predicted"/>
<gene>
    <name evidence="3" type="ORF">GYMLUDRAFT_252013</name>
</gene>